<feature type="transmembrane region" description="Helical" evidence="6">
    <location>
        <begin position="135"/>
        <end position="161"/>
    </location>
</feature>
<dbReference type="EMBL" id="JAHLDV010000036">
    <property type="protein sequence ID" value="MBU3160824.1"/>
    <property type="molecule type" value="Genomic_DNA"/>
</dbReference>
<evidence type="ECO:0000256" key="5">
    <source>
        <dbReference type="ARBA" id="ARBA00023136"/>
    </source>
</evidence>
<evidence type="ECO:0000256" key="3">
    <source>
        <dbReference type="ARBA" id="ARBA00022692"/>
    </source>
</evidence>
<evidence type="ECO:0000313" key="9">
    <source>
        <dbReference type="Proteomes" id="UP000776252"/>
    </source>
</evidence>
<dbReference type="Pfam" id="PF02683">
    <property type="entry name" value="DsbD_TM"/>
    <property type="match status" value="1"/>
</dbReference>
<name>A0ABS6BWT8_9CLOT</name>
<evidence type="ECO:0000256" key="1">
    <source>
        <dbReference type="ARBA" id="ARBA00004141"/>
    </source>
</evidence>
<evidence type="ECO:0000256" key="6">
    <source>
        <dbReference type="SAM" id="Phobius"/>
    </source>
</evidence>
<protein>
    <submittedName>
        <fullName evidence="8">Cytochrome c biogenesis CcdA family protein</fullName>
    </submittedName>
</protein>
<dbReference type="PANTHER" id="PTHR31272:SF4">
    <property type="entry name" value="CYTOCHROME C-TYPE BIOGENESIS PROTEIN HI_1454-RELATED"/>
    <property type="match status" value="1"/>
</dbReference>
<dbReference type="Proteomes" id="UP000776252">
    <property type="component" value="Unassembled WGS sequence"/>
</dbReference>
<reference evidence="8 9" key="1">
    <citation type="submission" date="2021-06" db="EMBL/GenBank/DDBJ databases">
        <title>Clostridia strains as spoilage organisms.</title>
        <authorList>
            <person name="Wambui J."/>
            <person name="Stephan R."/>
            <person name="Stevens M.J.A."/>
        </authorList>
    </citation>
    <scope>NUCLEOTIDE SEQUENCE [LARGE SCALE GENOMIC DNA]</scope>
    <source>
        <strain evidence="8 9">DSM 14204</strain>
    </source>
</reference>
<feature type="transmembrane region" description="Helical" evidence="6">
    <location>
        <begin position="93"/>
        <end position="115"/>
    </location>
</feature>
<feature type="transmembrane region" description="Helical" evidence="6">
    <location>
        <begin position="211"/>
        <end position="232"/>
    </location>
</feature>
<feature type="transmembrane region" description="Helical" evidence="6">
    <location>
        <begin position="56"/>
        <end position="81"/>
    </location>
</feature>
<keyword evidence="9" id="KW-1185">Reference proteome</keyword>
<dbReference type="PANTHER" id="PTHR31272">
    <property type="entry name" value="CYTOCHROME C-TYPE BIOGENESIS PROTEIN HI_1454-RELATED"/>
    <property type="match status" value="1"/>
</dbReference>
<proteinExistence type="inferred from homology"/>
<comment type="caution">
    <text evidence="8">The sequence shown here is derived from an EMBL/GenBank/DDBJ whole genome shotgun (WGS) entry which is preliminary data.</text>
</comment>
<keyword evidence="5 6" id="KW-0472">Membrane</keyword>
<dbReference type="InterPro" id="IPR051790">
    <property type="entry name" value="Cytochrome_c-biogenesis_DsbD"/>
</dbReference>
<dbReference type="RefSeq" id="WP_216150295.1">
    <property type="nucleotide sequence ID" value="NZ_JAHLDV010000036.1"/>
</dbReference>
<comment type="subcellular location">
    <subcellularLocation>
        <location evidence="1">Membrane</location>
        <topology evidence="1">Multi-pass membrane protein</topology>
    </subcellularLocation>
</comment>
<evidence type="ECO:0000256" key="2">
    <source>
        <dbReference type="ARBA" id="ARBA00006143"/>
    </source>
</evidence>
<dbReference type="InterPro" id="IPR003834">
    <property type="entry name" value="Cyt_c_assmbl_TM_dom"/>
</dbReference>
<feature type="domain" description="Cytochrome C biogenesis protein transmembrane" evidence="7">
    <location>
        <begin position="7"/>
        <end position="226"/>
    </location>
</feature>
<sequence>MLTNQIFMSTVFVAGIFSFFSPCLVPLLPVYISIFAGNQNNKNKDKYIKKLGRLSINLIVIAKTLVFVFGISTSFIILGFGAGSLGTLINSKLFITFCGVVVIILGIHQTGLVHLKGLDRERRLILKSDNGILGIFLLGFSFSFGWTPCIGPILAAVLGISATGGQALYGVWLMIIYSLGLMIPFLVIAIFSDVLLRHVKKLNKHLEKIKIVGGIIIILMGILLMNNSLNLITKLFE</sequence>
<evidence type="ECO:0000313" key="8">
    <source>
        <dbReference type="EMBL" id="MBU3160824.1"/>
    </source>
</evidence>
<organism evidence="8 9">
    <name type="scientific">Clostridium frigoris</name>
    <dbReference type="NCBI Taxonomy" id="205327"/>
    <lineage>
        <taxon>Bacteria</taxon>
        <taxon>Bacillati</taxon>
        <taxon>Bacillota</taxon>
        <taxon>Clostridia</taxon>
        <taxon>Eubacteriales</taxon>
        <taxon>Clostridiaceae</taxon>
        <taxon>Clostridium</taxon>
    </lineage>
</organism>
<keyword evidence="4 6" id="KW-1133">Transmembrane helix</keyword>
<feature type="transmembrane region" description="Helical" evidence="6">
    <location>
        <begin position="6"/>
        <end position="35"/>
    </location>
</feature>
<feature type="transmembrane region" description="Helical" evidence="6">
    <location>
        <begin position="167"/>
        <end position="191"/>
    </location>
</feature>
<keyword evidence="3 6" id="KW-0812">Transmembrane</keyword>
<accession>A0ABS6BWT8</accession>
<evidence type="ECO:0000256" key="4">
    <source>
        <dbReference type="ARBA" id="ARBA00022989"/>
    </source>
</evidence>
<gene>
    <name evidence="8" type="ORF">KPL37_13845</name>
</gene>
<evidence type="ECO:0000259" key="7">
    <source>
        <dbReference type="Pfam" id="PF02683"/>
    </source>
</evidence>
<comment type="similarity">
    <text evidence="2">Belongs to the DsbD family.</text>
</comment>